<dbReference type="PANTHER" id="PTHR33164:SF43">
    <property type="entry name" value="HTH-TYPE TRANSCRIPTIONAL REPRESSOR YETL"/>
    <property type="match status" value="1"/>
</dbReference>
<dbReference type="SUPFAM" id="SSF46785">
    <property type="entry name" value="Winged helix' DNA-binding domain"/>
    <property type="match status" value="1"/>
</dbReference>
<dbReference type="SMART" id="SM00347">
    <property type="entry name" value="HTH_MARR"/>
    <property type="match status" value="1"/>
</dbReference>
<name>A0A3D4VA22_9BACT</name>
<comment type="caution">
    <text evidence="2">The sequence shown here is derived from an EMBL/GenBank/DDBJ whole genome shotgun (WGS) entry which is preliminary data.</text>
</comment>
<dbReference type="PANTHER" id="PTHR33164">
    <property type="entry name" value="TRANSCRIPTIONAL REGULATOR, MARR FAMILY"/>
    <property type="match status" value="1"/>
</dbReference>
<protein>
    <submittedName>
        <fullName evidence="2">MarR family transcriptional regulator</fullName>
    </submittedName>
</protein>
<organism evidence="2 3">
    <name type="scientific">Gemmatimonas aurantiaca</name>
    <dbReference type="NCBI Taxonomy" id="173480"/>
    <lineage>
        <taxon>Bacteria</taxon>
        <taxon>Pseudomonadati</taxon>
        <taxon>Gemmatimonadota</taxon>
        <taxon>Gemmatimonadia</taxon>
        <taxon>Gemmatimonadales</taxon>
        <taxon>Gemmatimonadaceae</taxon>
        <taxon>Gemmatimonas</taxon>
    </lineage>
</organism>
<proteinExistence type="predicted"/>
<dbReference type="InterPro" id="IPR000835">
    <property type="entry name" value="HTH_MarR-typ"/>
</dbReference>
<dbReference type="InterPro" id="IPR039422">
    <property type="entry name" value="MarR/SlyA-like"/>
</dbReference>
<dbReference type="OMA" id="HEQWLIE"/>
<dbReference type="AlphaFoldDB" id="A0A3D4VA22"/>
<sequence>MSRGFARVHVVGDDEIGQEARASAEDHSAVRLWLRLLSCSVQVEQDIRAKLRERFGTTLPRFDYLAQLDRHPDGLRLNALSRYLMVTGGNVTALTNQLIADGLIERLADPTDGRSSIVRITKVGRRRFQRMAAEHEQWLIELFDGFDAPHRDTLYALLGRLRVHVAAQRPAATPRKERQA</sequence>
<dbReference type="Gene3D" id="1.10.10.10">
    <property type="entry name" value="Winged helix-like DNA-binding domain superfamily/Winged helix DNA-binding domain"/>
    <property type="match status" value="1"/>
</dbReference>
<dbReference type="Proteomes" id="UP000264071">
    <property type="component" value="Unassembled WGS sequence"/>
</dbReference>
<feature type="domain" description="HTH marR-type" evidence="1">
    <location>
        <begin position="29"/>
        <end position="163"/>
    </location>
</feature>
<gene>
    <name evidence="2" type="ORF">DGD08_10785</name>
</gene>
<dbReference type="EMBL" id="DPIY01000010">
    <property type="protein sequence ID" value="HCT57674.1"/>
    <property type="molecule type" value="Genomic_DNA"/>
</dbReference>
<dbReference type="PROSITE" id="PS50995">
    <property type="entry name" value="HTH_MARR_2"/>
    <property type="match status" value="1"/>
</dbReference>
<dbReference type="GO" id="GO:0003700">
    <property type="term" value="F:DNA-binding transcription factor activity"/>
    <property type="evidence" value="ECO:0007669"/>
    <property type="project" value="InterPro"/>
</dbReference>
<evidence type="ECO:0000313" key="3">
    <source>
        <dbReference type="Proteomes" id="UP000264071"/>
    </source>
</evidence>
<reference evidence="2 3" key="1">
    <citation type="journal article" date="2018" name="Nat. Biotechnol.">
        <title>A standardized bacterial taxonomy based on genome phylogeny substantially revises the tree of life.</title>
        <authorList>
            <person name="Parks D.H."/>
            <person name="Chuvochina M."/>
            <person name="Waite D.W."/>
            <person name="Rinke C."/>
            <person name="Skarshewski A."/>
            <person name="Chaumeil P.A."/>
            <person name="Hugenholtz P."/>
        </authorList>
    </citation>
    <scope>NUCLEOTIDE SEQUENCE [LARGE SCALE GENOMIC DNA]</scope>
    <source>
        <strain evidence="2">UBA8844</strain>
    </source>
</reference>
<dbReference type="InterPro" id="IPR036388">
    <property type="entry name" value="WH-like_DNA-bd_sf"/>
</dbReference>
<accession>A0A3D4VA22</accession>
<evidence type="ECO:0000313" key="2">
    <source>
        <dbReference type="EMBL" id="HCT57674.1"/>
    </source>
</evidence>
<evidence type="ECO:0000259" key="1">
    <source>
        <dbReference type="PROSITE" id="PS50995"/>
    </source>
</evidence>
<dbReference type="GO" id="GO:0006950">
    <property type="term" value="P:response to stress"/>
    <property type="evidence" value="ECO:0007669"/>
    <property type="project" value="TreeGrafter"/>
</dbReference>
<dbReference type="Pfam" id="PF12802">
    <property type="entry name" value="MarR_2"/>
    <property type="match status" value="1"/>
</dbReference>
<dbReference type="InterPro" id="IPR036390">
    <property type="entry name" value="WH_DNA-bd_sf"/>
</dbReference>